<accession>A0A1H6KVE7</accession>
<comment type="similarity">
    <text evidence="2 13">Belongs to the radical SAM superfamily. Biotin synthase family.</text>
</comment>
<evidence type="ECO:0000256" key="9">
    <source>
        <dbReference type="ARBA" id="ARBA00022756"/>
    </source>
</evidence>
<comment type="catalytic activity">
    <reaction evidence="12 13">
        <text>(4R,5S)-dethiobiotin + (sulfur carrier)-SH + 2 reduced [2Fe-2S]-[ferredoxin] + 2 S-adenosyl-L-methionine = (sulfur carrier)-H + biotin + 2 5'-deoxyadenosine + 2 L-methionine + 2 oxidized [2Fe-2S]-[ferredoxin]</text>
        <dbReference type="Rhea" id="RHEA:22060"/>
        <dbReference type="Rhea" id="RHEA-COMP:10000"/>
        <dbReference type="Rhea" id="RHEA-COMP:10001"/>
        <dbReference type="Rhea" id="RHEA-COMP:14737"/>
        <dbReference type="Rhea" id="RHEA-COMP:14739"/>
        <dbReference type="ChEBI" id="CHEBI:17319"/>
        <dbReference type="ChEBI" id="CHEBI:29917"/>
        <dbReference type="ChEBI" id="CHEBI:33737"/>
        <dbReference type="ChEBI" id="CHEBI:33738"/>
        <dbReference type="ChEBI" id="CHEBI:57586"/>
        <dbReference type="ChEBI" id="CHEBI:57844"/>
        <dbReference type="ChEBI" id="CHEBI:59789"/>
        <dbReference type="ChEBI" id="CHEBI:64428"/>
        <dbReference type="ChEBI" id="CHEBI:149473"/>
        <dbReference type="EC" id="2.8.1.6"/>
    </reaction>
</comment>
<feature type="binding site" evidence="13 14">
    <location>
        <position position="63"/>
    </location>
    <ligand>
        <name>[4Fe-4S] cluster</name>
        <dbReference type="ChEBI" id="CHEBI:49883"/>
        <note>4Fe-4S-S-AdoMet</note>
    </ligand>
</feature>
<protein>
    <recommendedName>
        <fullName evidence="3 13">Biotin synthase</fullName>
        <ecNumber evidence="3 13">2.8.1.6</ecNumber>
    </recommendedName>
</protein>
<keyword evidence="11 13" id="KW-0411">Iron-sulfur</keyword>
<dbReference type="UniPathway" id="UPA00078">
    <property type="reaction ID" value="UER00162"/>
</dbReference>
<keyword evidence="5 13" id="KW-0808">Transferase</keyword>
<dbReference type="InterPro" id="IPR024177">
    <property type="entry name" value="Biotin_synthase"/>
</dbReference>
<feature type="binding site" evidence="13 14">
    <location>
        <position position="199"/>
    </location>
    <ligand>
        <name>[2Fe-2S] cluster</name>
        <dbReference type="ChEBI" id="CHEBI:190135"/>
    </ligand>
</feature>
<dbReference type="InterPro" id="IPR006638">
    <property type="entry name" value="Elp3/MiaA/NifB-like_rSAM"/>
</dbReference>
<dbReference type="Pfam" id="PF04055">
    <property type="entry name" value="Radical_SAM"/>
    <property type="match status" value="1"/>
</dbReference>
<dbReference type="PROSITE" id="PS51918">
    <property type="entry name" value="RADICAL_SAM"/>
    <property type="match status" value="1"/>
</dbReference>
<evidence type="ECO:0000256" key="5">
    <source>
        <dbReference type="ARBA" id="ARBA00022679"/>
    </source>
</evidence>
<evidence type="ECO:0000259" key="15">
    <source>
        <dbReference type="PROSITE" id="PS51918"/>
    </source>
</evidence>
<dbReference type="SFLD" id="SFLDG01278">
    <property type="entry name" value="biotin_synthase_like"/>
    <property type="match status" value="1"/>
</dbReference>
<dbReference type="GO" id="GO:0009102">
    <property type="term" value="P:biotin biosynthetic process"/>
    <property type="evidence" value="ECO:0007669"/>
    <property type="project" value="UniProtKB-UniRule"/>
</dbReference>
<dbReference type="InterPro" id="IPR013785">
    <property type="entry name" value="Aldolase_TIM"/>
</dbReference>
<dbReference type="InterPro" id="IPR007197">
    <property type="entry name" value="rSAM"/>
</dbReference>
<comment type="cofactor">
    <cofactor evidence="13">
        <name>[2Fe-2S] cluster</name>
        <dbReference type="ChEBI" id="CHEBI:190135"/>
    </cofactor>
    <text evidence="13">Binds 1 [2Fe-2S] cluster. The cluster is coordinated with 3 cysteines and 1 arginine.</text>
</comment>
<dbReference type="STRING" id="1679444.PYTT_0821"/>
<reference evidence="17" key="1">
    <citation type="submission" date="2016-09" db="EMBL/GenBank/DDBJ databases">
        <authorList>
            <person name="Koehorst J."/>
        </authorList>
    </citation>
    <scope>NUCLEOTIDE SEQUENCE [LARGE SCALE GENOMIC DNA]</scope>
</reference>
<dbReference type="EMBL" id="LT629973">
    <property type="protein sequence ID" value="SEH79732.1"/>
    <property type="molecule type" value="Genomic_DNA"/>
</dbReference>
<dbReference type="InterPro" id="IPR058240">
    <property type="entry name" value="rSAM_sf"/>
</dbReference>
<sequence>MKDCMELYTRAALNEGGISKEQAFELLEMPEKELFASATAIRERFFGNKVEICYIINAKSGNCGMNCKFCSQSGHNSADVETYPLLSQEKLEEIVDGWAEYPVHRCGLVTSGGALSDDDVESLAKFVESRAGKKGAQMCGSLGRLKHDALHRLKEAGMTRLHHNLEACESFYPNVCTTQTWRDRLDTVRQALDNGLEICCGGLFGLGETWSDRFDFAMELKREGITNVPLNFLYPHAGTPLGNRPVMPAEEALRIIALFRHLMPEASLRICGGRVSVLKERQYEMFAAGASAFMTGNYLTIAGQGVETDLAKLAELGLEIA</sequence>
<dbReference type="AlphaFoldDB" id="A0A1H6KVE7"/>
<dbReference type="KEGG" id="agl:PYTT_0821"/>
<evidence type="ECO:0000313" key="17">
    <source>
        <dbReference type="Proteomes" id="UP000176204"/>
    </source>
</evidence>
<dbReference type="SFLD" id="SFLDG01060">
    <property type="entry name" value="BATS_domain_containing"/>
    <property type="match status" value="1"/>
</dbReference>
<feature type="binding site" evidence="13 14">
    <location>
        <position position="70"/>
    </location>
    <ligand>
        <name>[4Fe-4S] cluster</name>
        <dbReference type="ChEBI" id="CHEBI:49883"/>
        <note>4Fe-4S-S-AdoMet</note>
    </ligand>
</feature>
<evidence type="ECO:0000256" key="8">
    <source>
        <dbReference type="ARBA" id="ARBA00022723"/>
    </source>
</evidence>
<dbReference type="GO" id="GO:0051539">
    <property type="term" value="F:4 iron, 4 sulfur cluster binding"/>
    <property type="evidence" value="ECO:0007669"/>
    <property type="project" value="UniProtKB-KW"/>
</dbReference>
<dbReference type="PIRSF" id="PIRSF001619">
    <property type="entry name" value="Biotin_synth"/>
    <property type="match status" value="1"/>
</dbReference>
<keyword evidence="4 13" id="KW-0004">4Fe-4S</keyword>
<keyword evidence="8 13" id="KW-0479">Metal-binding</keyword>
<comment type="subunit">
    <text evidence="13">Homodimer.</text>
</comment>
<dbReference type="SMART" id="SM00876">
    <property type="entry name" value="BATS"/>
    <property type="match status" value="1"/>
</dbReference>
<dbReference type="PANTHER" id="PTHR22976:SF2">
    <property type="entry name" value="BIOTIN SYNTHASE, MITOCHONDRIAL"/>
    <property type="match status" value="1"/>
</dbReference>
<feature type="binding site" evidence="13 14">
    <location>
        <position position="67"/>
    </location>
    <ligand>
        <name>[4Fe-4S] cluster</name>
        <dbReference type="ChEBI" id="CHEBI:49883"/>
        <note>4Fe-4S-S-AdoMet</note>
    </ligand>
</feature>
<comment type="pathway">
    <text evidence="1 13">Cofactor biosynthesis; biotin biosynthesis; biotin from 7,8-diaminononanoate: step 2/2.</text>
</comment>
<evidence type="ECO:0000256" key="3">
    <source>
        <dbReference type="ARBA" id="ARBA00012236"/>
    </source>
</evidence>
<dbReference type="PANTHER" id="PTHR22976">
    <property type="entry name" value="BIOTIN SYNTHASE"/>
    <property type="match status" value="1"/>
</dbReference>
<comment type="function">
    <text evidence="13">Catalyzes the conversion of dethiobiotin (DTB) to biotin by the insertion of a sulfur atom into dethiobiotin via a radical-based mechanism.</text>
</comment>
<comment type="cofactor">
    <cofactor evidence="14">
        <name>[2Fe-2S] cluster</name>
        <dbReference type="ChEBI" id="CHEBI:190135"/>
    </cofactor>
    <text evidence="14">Binds 1 [2Fe-2S] cluster. The cluster is coordinated with 3 cysteines and 1 arginine.</text>
</comment>
<dbReference type="SMART" id="SM00729">
    <property type="entry name" value="Elp3"/>
    <property type="match status" value="1"/>
</dbReference>
<dbReference type="HAMAP" id="MF_01694">
    <property type="entry name" value="BioB"/>
    <property type="match status" value="1"/>
</dbReference>
<evidence type="ECO:0000256" key="7">
    <source>
        <dbReference type="ARBA" id="ARBA00022714"/>
    </source>
</evidence>
<dbReference type="Gene3D" id="3.20.20.70">
    <property type="entry name" value="Aldolase class I"/>
    <property type="match status" value="1"/>
</dbReference>
<evidence type="ECO:0000256" key="4">
    <source>
        <dbReference type="ARBA" id="ARBA00022485"/>
    </source>
</evidence>
<feature type="binding site" evidence="13 14">
    <location>
        <position position="139"/>
    </location>
    <ligand>
        <name>[2Fe-2S] cluster</name>
        <dbReference type="ChEBI" id="CHEBI:190135"/>
    </ligand>
</feature>
<dbReference type="GO" id="GO:0004076">
    <property type="term" value="F:biotin synthase activity"/>
    <property type="evidence" value="ECO:0007669"/>
    <property type="project" value="UniProtKB-UniRule"/>
</dbReference>
<evidence type="ECO:0000256" key="1">
    <source>
        <dbReference type="ARBA" id="ARBA00004942"/>
    </source>
</evidence>
<dbReference type="NCBIfam" id="TIGR00433">
    <property type="entry name" value="bioB"/>
    <property type="match status" value="1"/>
</dbReference>
<feature type="binding site" evidence="13 14">
    <location>
        <position position="269"/>
    </location>
    <ligand>
        <name>[2Fe-2S] cluster</name>
        <dbReference type="ChEBI" id="CHEBI:190135"/>
    </ligand>
</feature>
<keyword evidence="6 13" id="KW-0949">S-adenosyl-L-methionine</keyword>
<dbReference type="GO" id="GO:0005506">
    <property type="term" value="F:iron ion binding"/>
    <property type="evidence" value="ECO:0007669"/>
    <property type="project" value="UniProtKB-UniRule"/>
</dbReference>
<name>A0A1H6KVE7_9BACT</name>
<organism evidence="16 17">
    <name type="scientific">Akkermansia glycaniphila</name>
    <dbReference type="NCBI Taxonomy" id="1679444"/>
    <lineage>
        <taxon>Bacteria</taxon>
        <taxon>Pseudomonadati</taxon>
        <taxon>Verrucomicrobiota</taxon>
        <taxon>Verrucomicrobiia</taxon>
        <taxon>Verrucomicrobiales</taxon>
        <taxon>Akkermansiaceae</taxon>
        <taxon>Akkermansia</taxon>
    </lineage>
</organism>
<evidence type="ECO:0000256" key="12">
    <source>
        <dbReference type="ARBA" id="ARBA00051157"/>
    </source>
</evidence>
<evidence type="ECO:0000256" key="11">
    <source>
        <dbReference type="ARBA" id="ARBA00023014"/>
    </source>
</evidence>
<feature type="domain" description="Radical SAM core" evidence="15">
    <location>
        <begin position="45"/>
        <end position="274"/>
    </location>
</feature>
<evidence type="ECO:0000256" key="2">
    <source>
        <dbReference type="ARBA" id="ARBA00010765"/>
    </source>
</evidence>
<keyword evidence="17" id="KW-1185">Reference proteome</keyword>
<proteinExistence type="inferred from homology"/>
<dbReference type="InterPro" id="IPR010722">
    <property type="entry name" value="BATS_dom"/>
</dbReference>
<gene>
    <name evidence="13" type="primary">bioB</name>
    <name evidence="16" type="ORF">PYTT_0821</name>
</gene>
<keyword evidence="10 13" id="KW-0408">Iron</keyword>
<dbReference type="GO" id="GO:0051537">
    <property type="term" value="F:2 iron, 2 sulfur cluster binding"/>
    <property type="evidence" value="ECO:0007669"/>
    <property type="project" value="UniProtKB-KW"/>
</dbReference>
<dbReference type="InterPro" id="IPR002684">
    <property type="entry name" value="Biotin_synth/BioAB"/>
</dbReference>
<keyword evidence="7 13" id="KW-0001">2Fe-2S</keyword>
<evidence type="ECO:0000313" key="16">
    <source>
        <dbReference type="EMBL" id="SEH79732.1"/>
    </source>
</evidence>
<comment type="caution">
    <text evidence="13">Lacks conserved residue(s) required for the propagation of feature annotation.</text>
</comment>
<dbReference type="SUPFAM" id="SSF102114">
    <property type="entry name" value="Radical SAM enzymes"/>
    <property type="match status" value="1"/>
</dbReference>
<evidence type="ECO:0000256" key="13">
    <source>
        <dbReference type="HAMAP-Rule" id="MF_01694"/>
    </source>
</evidence>
<dbReference type="Proteomes" id="UP000176204">
    <property type="component" value="Chromosome I"/>
</dbReference>
<comment type="cofactor">
    <cofactor evidence="13 14">
        <name>[4Fe-4S] cluster</name>
        <dbReference type="ChEBI" id="CHEBI:49883"/>
    </cofactor>
    <text evidence="13 14">Binds 1 [4Fe-4S] cluster. The cluster is coordinated with 3 cysteines and an exchangeable S-adenosyl-L-methionine.</text>
</comment>
<dbReference type="SFLD" id="SFLDS00029">
    <property type="entry name" value="Radical_SAM"/>
    <property type="match status" value="1"/>
</dbReference>
<evidence type="ECO:0000256" key="14">
    <source>
        <dbReference type="PIRSR" id="PIRSR001619-1"/>
    </source>
</evidence>
<keyword evidence="9 13" id="KW-0093">Biotin biosynthesis</keyword>
<evidence type="ECO:0000256" key="10">
    <source>
        <dbReference type="ARBA" id="ARBA00023004"/>
    </source>
</evidence>
<dbReference type="EC" id="2.8.1.6" evidence="3 13"/>
<dbReference type="Pfam" id="PF06968">
    <property type="entry name" value="BATS"/>
    <property type="match status" value="1"/>
</dbReference>
<dbReference type="CDD" id="cd01335">
    <property type="entry name" value="Radical_SAM"/>
    <property type="match status" value="1"/>
</dbReference>
<evidence type="ECO:0000256" key="6">
    <source>
        <dbReference type="ARBA" id="ARBA00022691"/>
    </source>
</evidence>